<evidence type="ECO:0000256" key="3">
    <source>
        <dbReference type="ARBA" id="ARBA00022695"/>
    </source>
</evidence>
<evidence type="ECO:0000313" key="5">
    <source>
        <dbReference type="Proteomes" id="UP000201867"/>
    </source>
</evidence>
<dbReference type="SUPFAM" id="SSF56672">
    <property type="entry name" value="DNA/RNA polymerases"/>
    <property type="match status" value="1"/>
</dbReference>
<keyword evidence="2" id="KW-0808">Transferase</keyword>
<dbReference type="SMR" id="A0A142I7Z1"/>
<name>A0A142I7Z1_9VIRU</name>
<reference evidence="5" key="2">
    <citation type="journal article" date="2016" name="MBio">
        <title>Characterization of a Novel Orthomyxo-like Virus Causing Mass Die-Offs of Tilapia.</title>
        <authorList>
            <person name="Bacharach E."/>
            <person name="Mishra N."/>
            <person name="Briese T."/>
            <person name="Zody M.C."/>
            <person name="Kembou Tsofack J.E."/>
            <person name="Zamostiano R."/>
            <person name="Berkowitz A."/>
            <person name="Ng J."/>
            <person name="Nitido A."/>
            <person name="Corvelo A."/>
            <person name="Toussaint N.C."/>
            <person name="Abel Nielsen S.C."/>
            <person name="Hornig M."/>
            <person name="Del Pozo J."/>
            <person name="Bloom T."/>
            <person name="Ferguson H."/>
            <person name="Eldar A."/>
            <person name="Lipkin W.I."/>
        </authorList>
    </citation>
    <scope>NUCLEOTIDE SEQUENCE [LARGE SCALE GENOMIC DNA]</scope>
</reference>
<protein>
    <submittedName>
        <fullName evidence="4">Uncharacterized protein</fullName>
    </submittedName>
</protein>
<dbReference type="GeneID" id="27246485"/>
<proteinExistence type="predicted"/>
<organism evidence="4 5">
    <name type="scientific">Tilapia lake virus</name>
    <dbReference type="NCBI Taxonomy" id="1549864"/>
    <lineage>
        <taxon>Viruses</taxon>
        <taxon>Riboviria</taxon>
        <taxon>Orthornavirae</taxon>
        <taxon>Negarnaviricota</taxon>
        <taxon>Polyploviricotina</taxon>
        <taxon>Insthoviricetes</taxon>
        <taxon>Articulavirales</taxon>
        <taxon>Amnoonviridae</taxon>
        <taxon>Tilapinevirus</taxon>
        <taxon>Tilapinevirus tilapiae</taxon>
    </lineage>
</organism>
<reference evidence="4 5" key="1">
    <citation type="journal article" date="2014" name="J. Clin. Microbiol.">
        <title>Identification of a novel RNA virus lethal to tilapia.</title>
        <authorList>
            <person name="Eyngor M."/>
            <person name="Zamostiano R."/>
            <person name="Kembou Tsofack J.E."/>
            <person name="Berkowitz A."/>
            <person name="Bercovier H."/>
            <person name="Tinman S."/>
            <person name="Lev M."/>
            <person name="Hurvitz A."/>
            <person name="Galeotti M."/>
            <person name="Bacharach E."/>
            <person name="Eldar A."/>
        </authorList>
    </citation>
    <scope>NUCLEOTIDE SEQUENCE [LARGE SCALE GENOMIC DNA]</scope>
    <source>
        <strain evidence="4">Til-4-2011</strain>
    </source>
</reference>
<keyword evidence="5" id="KW-1185">Reference proteome</keyword>
<evidence type="ECO:0000256" key="2">
    <source>
        <dbReference type="ARBA" id="ARBA00022679"/>
    </source>
</evidence>
<dbReference type="EMBL" id="KU751814">
    <property type="protein sequence ID" value="AMR44593.1"/>
    <property type="molecule type" value="Genomic_RNA"/>
</dbReference>
<accession>A0A142I7Z1</accession>
<dbReference type="KEGG" id="vg:27246485"/>
<dbReference type="RefSeq" id="YP_009246481.1">
    <property type="nucleotide sequence ID" value="NC_029926.1"/>
</dbReference>
<keyword evidence="3" id="KW-0548">Nucleotidyltransferase</keyword>
<dbReference type="GO" id="GO:0003968">
    <property type="term" value="F:RNA-directed RNA polymerase activity"/>
    <property type="evidence" value="ECO:0007669"/>
    <property type="project" value="UniProtKB-KW"/>
</dbReference>
<evidence type="ECO:0000256" key="1">
    <source>
        <dbReference type="ARBA" id="ARBA00022484"/>
    </source>
</evidence>
<sequence>MWAFQEGVCKGNLLSGPTSMKAPDSAARESLDRASEIMTGKSYNAVHTGDLSKLPNQGESPLRIVDSDLYSERSCCWVIEKEGRVVCKSTTLTRGMTGLLNTTRCSSPSELICKVLTVESLSEKIGDTSVEELLSHGRYFKCALRDQERGKPKSRAIFLSHPFFRLLSSVVETHARSVLSKVSAVYTATASAEQRAMMAAQVVESRKHVLNGDCTKYNEAIDADTLLKVWDAIGMGSIGVMLAYMVRRKCVLIKDTLVECPGGMLMGMFNATATLALQGTTDRFLSFSDDFITSFNSPAELREIEDLLFASCHNLSLKKSYISVASLEINSCTLTRDGDLATGLGCTAGVPFRGPLVTLKQTAAMLSGAVDSGVMPFHSAERLFQIKQQECAYRYNNPTYTTRNEDFLPTCLGGKTVISFQSLLTWDCHPFWYQVHPDGPDTIDQKVLSVLASKTRRRRTRLEALSDLDPLVPHRLLVSESDVSKIRAARQAHLKSLGLEQPTNFNYAIYKAVQPTAGC</sequence>
<evidence type="ECO:0000313" key="4">
    <source>
        <dbReference type="EMBL" id="AMR44593.1"/>
    </source>
</evidence>
<dbReference type="InterPro" id="IPR043502">
    <property type="entry name" value="DNA/RNA_pol_sf"/>
</dbReference>
<dbReference type="Proteomes" id="UP000201867">
    <property type="component" value="Genome"/>
</dbReference>
<keyword evidence="1" id="KW-0696">RNA-directed RNA polymerase</keyword>